<evidence type="ECO:0000313" key="1">
    <source>
        <dbReference type="EMBL" id="AQQ69333.1"/>
    </source>
</evidence>
<keyword evidence="2" id="KW-1185">Reference proteome</keyword>
<dbReference type="KEGG" id="maga:Mag101_02255"/>
<sequence length="145" mass="16340">MPSGINDLPSIVRQFYLLISLSTFAGCVSNPELKCNPGEQLQIHDQLFFGTETFTGEVSDAEWRDFLANAVSPRFPNGFTVLSGRGQWRGSSGEIVRERSKVLLLVHRETAESDTAIGELVDIYKRRFQQESVLRVRNQVCVSFK</sequence>
<organism evidence="1 2">
    <name type="scientific">Microbulbifer agarilyticus</name>
    <dbReference type="NCBI Taxonomy" id="260552"/>
    <lineage>
        <taxon>Bacteria</taxon>
        <taxon>Pseudomonadati</taxon>
        <taxon>Pseudomonadota</taxon>
        <taxon>Gammaproteobacteria</taxon>
        <taxon>Cellvibrionales</taxon>
        <taxon>Microbulbiferaceae</taxon>
        <taxon>Microbulbifer</taxon>
    </lineage>
</organism>
<gene>
    <name evidence="1" type="ORF">Mag101_02255</name>
</gene>
<accession>A0A1Q2M9C6</accession>
<dbReference type="AlphaFoldDB" id="A0A1Q2M9C6"/>
<evidence type="ECO:0008006" key="3">
    <source>
        <dbReference type="Google" id="ProtNLM"/>
    </source>
</evidence>
<evidence type="ECO:0000313" key="2">
    <source>
        <dbReference type="Proteomes" id="UP000188219"/>
    </source>
</evidence>
<dbReference type="Proteomes" id="UP000188219">
    <property type="component" value="Chromosome"/>
</dbReference>
<dbReference type="STRING" id="260552.Mag101_02255"/>
<protein>
    <recommendedName>
        <fullName evidence="3">Choline dehydrogenase</fullName>
    </recommendedName>
</protein>
<reference evidence="1" key="1">
    <citation type="submission" date="2017-02" db="EMBL/GenBank/DDBJ databases">
        <title>Genome of Microbulbifer agarilyticus GP101.</title>
        <authorList>
            <person name="Jung J."/>
            <person name="Bae S.S."/>
            <person name="Baek K."/>
        </authorList>
    </citation>
    <scope>NUCLEOTIDE SEQUENCE [LARGE SCALE GENOMIC DNA]</scope>
    <source>
        <strain evidence="1">GP101</strain>
    </source>
</reference>
<dbReference type="EMBL" id="CP019650">
    <property type="protein sequence ID" value="AQQ69333.1"/>
    <property type="molecule type" value="Genomic_DNA"/>
</dbReference>
<proteinExistence type="predicted"/>
<dbReference type="Pfam" id="PF12098">
    <property type="entry name" value="DUF3574"/>
    <property type="match status" value="1"/>
</dbReference>
<dbReference type="InterPro" id="IPR021957">
    <property type="entry name" value="DUF3574"/>
</dbReference>
<name>A0A1Q2M9C6_9GAMM</name>